<accession>A0AAV7J0F6</accession>
<proteinExistence type="predicted"/>
<evidence type="ECO:0000313" key="3">
    <source>
        <dbReference type="Proteomes" id="UP000826195"/>
    </source>
</evidence>
<name>A0AAV7J0F6_COTGL</name>
<reference evidence="2 3" key="1">
    <citation type="journal article" date="2021" name="J. Hered.">
        <title>A chromosome-level genome assembly of the parasitoid wasp, Cotesia glomerata (Hymenoptera: Braconidae).</title>
        <authorList>
            <person name="Pinto B.J."/>
            <person name="Weis J.J."/>
            <person name="Gamble T."/>
            <person name="Ode P.J."/>
            <person name="Paul R."/>
            <person name="Zaspel J.M."/>
        </authorList>
    </citation>
    <scope>NUCLEOTIDE SEQUENCE [LARGE SCALE GENOMIC DNA]</scope>
    <source>
        <strain evidence="2">CgM1</strain>
    </source>
</reference>
<organism evidence="2 3">
    <name type="scientific">Cotesia glomerata</name>
    <name type="common">Lepidopteran parasitic wasp</name>
    <name type="synonym">Apanteles glomeratus</name>
    <dbReference type="NCBI Taxonomy" id="32391"/>
    <lineage>
        <taxon>Eukaryota</taxon>
        <taxon>Metazoa</taxon>
        <taxon>Ecdysozoa</taxon>
        <taxon>Arthropoda</taxon>
        <taxon>Hexapoda</taxon>
        <taxon>Insecta</taxon>
        <taxon>Pterygota</taxon>
        <taxon>Neoptera</taxon>
        <taxon>Endopterygota</taxon>
        <taxon>Hymenoptera</taxon>
        <taxon>Apocrita</taxon>
        <taxon>Ichneumonoidea</taxon>
        <taxon>Braconidae</taxon>
        <taxon>Microgastrinae</taxon>
        <taxon>Cotesia</taxon>
    </lineage>
</organism>
<protein>
    <submittedName>
        <fullName evidence="2">Uncharacterized protein</fullName>
    </submittedName>
</protein>
<gene>
    <name evidence="2" type="ORF">KQX54_019825</name>
</gene>
<comment type="caution">
    <text evidence="2">The sequence shown here is derived from an EMBL/GenBank/DDBJ whole genome shotgun (WGS) entry which is preliminary data.</text>
</comment>
<feature type="compositionally biased region" description="Basic residues" evidence="1">
    <location>
        <begin position="12"/>
        <end position="31"/>
    </location>
</feature>
<sequence>MAELNEGGRSPKGVKHAGKKVYSRKRPSKYRKRKLWKSCELKASIKPADLHLRRVISAEEIKSIRLLKVLLSGSVEDYAKQDNAMQKIIISGEYEARKTF</sequence>
<dbReference type="Proteomes" id="UP000826195">
    <property type="component" value="Unassembled WGS sequence"/>
</dbReference>
<dbReference type="AlphaFoldDB" id="A0AAV7J0F6"/>
<feature type="region of interest" description="Disordered" evidence="1">
    <location>
        <begin position="1"/>
        <end position="31"/>
    </location>
</feature>
<keyword evidence="3" id="KW-1185">Reference proteome</keyword>
<evidence type="ECO:0000256" key="1">
    <source>
        <dbReference type="SAM" id="MobiDB-lite"/>
    </source>
</evidence>
<evidence type="ECO:0000313" key="2">
    <source>
        <dbReference type="EMBL" id="KAH0561855.1"/>
    </source>
</evidence>
<dbReference type="EMBL" id="JAHXZJ010000374">
    <property type="protein sequence ID" value="KAH0561855.1"/>
    <property type="molecule type" value="Genomic_DNA"/>
</dbReference>